<dbReference type="EMBL" id="BMRE01000037">
    <property type="protein sequence ID" value="GGU63471.1"/>
    <property type="molecule type" value="Genomic_DNA"/>
</dbReference>
<feature type="compositionally biased region" description="Gly residues" evidence="1">
    <location>
        <begin position="846"/>
        <end position="880"/>
    </location>
</feature>
<feature type="region of interest" description="Disordered" evidence="1">
    <location>
        <begin position="386"/>
        <end position="525"/>
    </location>
</feature>
<evidence type="ECO:0000313" key="2">
    <source>
        <dbReference type="EMBL" id="GGU63471.1"/>
    </source>
</evidence>
<gene>
    <name evidence="2" type="ORF">GCM10010178_64400</name>
</gene>
<feature type="compositionally biased region" description="Basic and acidic residues" evidence="1">
    <location>
        <begin position="1"/>
        <end position="12"/>
    </location>
</feature>
<feature type="compositionally biased region" description="Gly residues" evidence="1">
    <location>
        <begin position="659"/>
        <end position="670"/>
    </location>
</feature>
<dbReference type="RefSeq" id="WP_189257565.1">
    <property type="nucleotide sequence ID" value="NZ_BMRE01000037.1"/>
</dbReference>
<sequence>MADQNEIKKLLDDPNVTPETKKQLVRALAGAGAPQEEVERYGKANGVEVPDDPSVGDHVVGTLLAPVTLGFSEARNIAKEGAHAAFTMEGGDADKLVSKAKEERELGSTQKVLNEQGDVPNSNTLLDAGAPGLRFFEKFIPVYAKAAPACGHQGAAPNLQNDIYRKYDEVRDIDFAKFREDAHKLTEHVKKIQDHDNQLGSAWNGLGSWEGPAAEAARGYHDKFAGTSKTFVQQAGTGPGAITGGVTNMQKHVKDFAQQIHDQYSEKCGGLTVEEAEEAIRHANGDVFPNDGGILDWVYGVQSDLKNSVIGAICGGPLGILSGLGWGGWIADVRDKIISDAKEKLKALCQEFDSKKKAFDGYCEAVQTGVDADYKAMFQGMTTAFGGDPFGKVGDPPPFTGEGGGDRRKPGGGGTPPGGGGTPPGGGGTPPGGGGMPEVPKPENPLDKDGDGKPDVPGDTDGDGKPDDLDGDGKPDNQAKPEEKLETVTVKAGDNTIKVTEPDSNGHVKMTIDTPKGEPKTYDLDFSKNPEAAKALMGQNGAQAITNMANTLTGSTPSNQTAPGSPGAPGATGNTPAPGGGAVPASGPAGSESNPIPVEVGADGKIHIEQDGVNFTAEVNTQTGEISLTADNGDGTPDQIGVSFGEDDNPAAQTPGSESGSGEGGRGVDGPGLSDGLRLPESDFPQPVPADGGVTTMPAEAEFQPMPAVEREFQTMPAQAPAAEQPIWNPPGQEGQPGQPGLGERFQESMGRHYIEDNGIMPHVGEPRIHTADGPLYAQASDSTSTSGVSFTGGGSSGESVLGGTTPDSAWSNQNQGDSGSGFNTNASEAGQPGSASLPSMQDGAHGQGPTGASAGGMMGGGMMGGGMMGGGAGAGGQQGGDTERGASQWRTTGTLFDDDNSNPLIAQTVLGDERGEAANPWR</sequence>
<feature type="compositionally biased region" description="Low complexity" evidence="1">
    <location>
        <begin position="561"/>
        <end position="591"/>
    </location>
</feature>
<feature type="compositionally biased region" description="Low complexity" evidence="1">
    <location>
        <begin position="781"/>
        <end position="790"/>
    </location>
</feature>
<name>A0ABQ2V1K8_9PSEU</name>
<feature type="compositionally biased region" description="Gly residues" evidence="1">
    <location>
        <begin position="411"/>
        <end position="436"/>
    </location>
</feature>
<feature type="compositionally biased region" description="Basic and acidic residues" evidence="1">
    <location>
        <begin position="515"/>
        <end position="525"/>
    </location>
</feature>
<feature type="compositionally biased region" description="Polar residues" evidence="1">
    <location>
        <begin position="617"/>
        <end position="630"/>
    </location>
</feature>
<feature type="compositionally biased region" description="Polar residues" evidence="1">
    <location>
        <begin position="550"/>
        <end position="560"/>
    </location>
</feature>
<comment type="caution">
    <text evidence="2">The sequence shown here is derived from an EMBL/GenBank/DDBJ whole genome shotgun (WGS) entry which is preliminary data.</text>
</comment>
<accession>A0ABQ2V1K8</accession>
<feature type="compositionally biased region" description="Basic and acidic residues" evidence="1">
    <location>
        <begin position="440"/>
        <end position="486"/>
    </location>
</feature>
<feature type="region of interest" description="Disordered" evidence="1">
    <location>
        <begin position="1"/>
        <end position="37"/>
    </location>
</feature>
<feature type="region of interest" description="Disordered" evidence="1">
    <location>
        <begin position="550"/>
        <end position="696"/>
    </location>
</feature>
<reference evidence="3" key="1">
    <citation type="journal article" date="2019" name="Int. J. Syst. Evol. Microbiol.">
        <title>The Global Catalogue of Microorganisms (GCM) 10K type strain sequencing project: providing services to taxonomists for standard genome sequencing and annotation.</title>
        <authorList>
            <consortium name="The Broad Institute Genomics Platform"/>
            <consortium name="The Broad Institute Genome Sequencing Center for Infectious Disease"/>
            <person name="Wu L."/>
            <person name="Ma J."/>
        </authorList>
    </citation>
    <scope>NUCLEOTIDE SEQUENCE [LARGE SCALE GENOMIC DNA]</scope>
    <source>
        <strain evidence="3">JCM 3296</strain>
    </source>
</reference>
<proteinExistence type="predicted"/>
<keyword evidence="3" id="KW-1185">Reference proteome</keyword>
<protein>
    <recommendedName>
        <fullName evidence="4">WXG100 family type VII secretion target</fullName>
    </recommendedName>
</protein>
<evidence type="ECO:0000313" key="3">
    <source>
        <dbReference type="Proteomes" id="UP000649573"/>
    </source>
</evidence>
<evidence type="ECO:0000256" key="1">
    <source>
        <dbReference type="SAM" id="MobiDB-lite"/>
    </source>
</evidence>
<evidence type="ECO:0008006" key="4">
    <source>
        <dbReference type="Google" id="ProtNLM"/>
    </source>
</evidence>
<organism evidence="2 3">
    <name type="scientific">Lentzea flava</name>
    <dbReference type="NCBI Taxonomy" id="103732"/>
    <lineage>
        <taxon>Bacteria</taxon>
        <taxon>Bacillati</taxon>
        <taxon>Actinomycetota</taxon>
        <taxon>Actinomycetes</taxon>
        <taxon>Pseudonocardiales</taxon>
        <taxon>Pseudonocardiaceae</taxon>
        <taxon>Lentzea</taxon>
    </lineage>
</organism>
<feature type="compositionally biased region" description="Polar residues" evidence="1">
    <location>
        <begin position="807"/>
        <end position="840"/>
    </location>
</feature>
<feature type="region of interest" description="Disordered" evidence="1">
    <location>
        <begin position="777"/>
        <end position="923"/>
    </location>
</feature>
<dbReference type="Proteomes" id="UP000649573">
    <property type="component" value="Unassembled WGS sequence"/>
</dbReference>